<dbReference type="InterPro" id="IPR006162">
    <property type="entry name" value="Ppantetheine_attach_site"/>
</dbReference>
<dbReference type="Proteomes" id="UP000248714">
    <property type="component" value="Unassembled WGS sequence"/>
</dbReference>
<keyword evidence="5" id="KW-1185">Reference proteome</keyword>
<dbReference type="Pfam" id="PF00550">
    <property type="entry name" value="PP-binding"/>
    <property type="match status" value="1"/>
</dbReference>
<dbReference type="PROSITE" id="PS00012">
    <property type="entry name" value="PHOSPHOPANTETHEINE"/>
    <property type="match status" value="1"/>
</dbReference>
<name>A0ABX9EFC0_9PSEU</name>
<reference evidence="4 5" key="1">
    <citation type="submission" date="2018-06" db="EMBL/GenBank/DDBJ databases">
        <title>Genomic Encyclopedia of Type Strains, Phase IV (KMG-IV): sequencing the most valuable type-strain genomes for metagenomic binning, comparative biology and taxonomic classification.</title>
        <authorList>
            <person name="Goeker M."/>
        </authorList>
    </citation>
    <scope>NUCLEOTIDE SEQUENCE [LARGE SCALE GENOMIC DNA]</scope>
    <source>
        <strain evidence="4 5">DSM 45479</strain>
    </source>
</reference>
<proteinExistence type="predicted"/>
<evidence type="ECO:0000256" key="2">
    <source>
        <dbReference type="ARBA" id="ARBA00022553"/>
    </source>
</evidence>
<evidence type="ECO:0000313" key="5">
    <source>
        <dbReference type="Proteomes" id="UP000248714"/>
    </source>
</evidence>
<gene>
    <name evidence="4" type="ORF">C8D87_103781</name>
</gene>
<protein>
    <submittedName>
        <fullName evidence="4">Act minimal PKS acyl carrier protein</fullName>
    </submittedName>
</protein>
<dbReference type="EMBL" id="QLTT01000003">
    <property type="protein sequence ID" value="RAS67442.1"/>
    <property type="molecule type" value="Genomic_DNA"/>
</dbReference>
<accession>A0ABX9EFC0</accession>
<dbReference type="InterPro" id="IPR009081">
    <property type="entry name" value="PP-bd_ACP"/>
</dbReference>
<dbReference type="Gene3D" id="1.10.1200.10">
    <property type="entry name" value="ACP-like"/>
    <property type="match status" value="1"/>
</dbReference>
<keyword evidence="2" id="KW-0597">Phosphoprotein</keyword>
<evidence type="ECO:0000259" key="3">
    <source>
        <dbReference type="PROSITE" id="PS50075"/>
    </source>
</evidence>
<comment type="caution">
    <text evidence="4">The sequence shown here is derived from an EMBL/GenBank/DDBJ whole genome shotgun (WGS) entry which is preliminary data.</text>
</comment>
<sequence>MSVDTKINLTDLEGFLNASTGLDPITLDESMMDTDFDDLGVDSLALVELVDRMQEAYHLSIDDDTAQDLRTPRMMLDYVNARLENWEL</sequence>
<evidence type="ECO:0000256" key="1">
    <source>
        <dbReference type="ARBA" id="ARBA00022450"/>
    </source>
</evidence>
<dbReference type="SUPFAM" id="SSF47336">
    <property type="entry name" value="ACP-like"/>
    <property type="match status" value="1"/>
</dbReference>
<organism evidence="4 5">
    <name type="scientific">Lentzea atacamensis</name>
    <dbReference type="NCBI Taxonomy" id="531938"/>
    <lineage>
        <taxon>Bacteria</taxon>
        <taxon>Bacillati</taxon>
        <taxon>Actinomycetota</taxon>
        <taxon>Actinomycetes</taxon>
        <taxon>Pseudonocardiales</taxon>
        <taxon>Pseudonocardiaceae</taxon>
        <taxon>Lentzea</taxon>
    </lineage>
</organism>
<feature type="domain" description="Carrier" evidence="3">
    <location>
        <begin position="6"/>
        <end position="83"/>
    </location>
</feature>
<evidence type="ECO:0000313" key="4">
    <source>
        <dbReference type="EMBL" id="RAS67442.1"/>
    </source>
</evidence>
<dbReference type="InterPro" id="IPR036736">
    <property type="entry name" value="ACP-like_sf"/>
</dbReference>
<dbReference type="PROSITE" id="PS50075">
    <property type="entry name" value="CARRIER"/>
    <property type="match status" value="1"/>
</dbReference>
<keyword evidence="1" id="KW-0596">Phosphopantetheine</keyword>
<dbReference type="RefSeq" id="WP_112227641.1">
    <property type="nucleotide sequence ID" value="NZ_QLTT01000003.1"/>
</dbReference>